<dbReference type="EMBL" id="JBHFAB010000005">
    <property type="protein sequence ID" value="MFC1416912.1"/>
    <property type="molecule type" value="Genomic_DNA"/>
</dbReference>
<reference evidence="3 4" key="1">
    <citation type="submission" date="2024-09" db="EMBL/GenBank/DDBJ databases">
        <authorList>
            <person name="Lee S.D."/>
        </authorList>
    </citation>
    <scope>NUCLEOTIDE SEQUENCE [LARGE SCALE GENOMIC DNA]</scope>
    <source>
        <strain evidence="3 4">N8-3</strain>
    </source>
</reference>
<dbReference type="RefSeq" id="WP_380534544.1">
    <property type="nucleotide sequence ID" value="NZ_JBHFAB010000005.1"/>
</dbReference>
<name>A0ABV6VT80_9ACTN</name>
<evidence type="ECO:0000313" key="4">
    <source>
        <dbReference type="Proteomes" id="UP001592531"/>
    </source>
</evidence>
<keyword evidence="4" id="KW-1185">Reference proteome</keyword>
<feature type="transmembrane region" description="Helical" evidence="2">
    <location>
        <begin position="69"/>
        <end position="88"/>
    </location>
</feature>
<feature type="compositionally biased region" description="Basic and acidic residues" evidence="1">
    <location>
        <begin position="1"/>
        <end position="11"/>
    </location>
</feature>
<evidence type="ECO:0000256" key="2">
    <source>
        <dbReference type="SAM" id="Phobius"/>
    </source>
</evidence>
<proteinExistence type="predicted"/>
<keyword evidence="2" id="KW-1133">Transmembrane helix</keyword>
<organism evidence="3 4">
    <name type="scientific">Streptacidiphilus cavernicola</name>
    <dbReference type="NCBI Taxonomy" id="3342716"/>
    <lineage>
        <taxon>Bacteria</taxon>
        <taxon>Bacillati</taxon>
        <taxon>Actinomycetota</taxon>
        <taxon>Actinomycetes</taxon>
        <taxon>Kitasatosporales</taxon>
        <taxon>Streptomycetaceae</taxon>
        <taxon>Streptacidiphilus</taxon>
    </lineage>
</organism>
<feature type="region of interest" description="Disordered" evidence="1">
    <location>
        <begin position="1"/>
        <end position="37"/>
    </location>
</feature>
<sequence>MPGSQEADRRTGAVGPRTGAVGPVQTPGEAGHPDYLGPPPTAVVEARGLSLERRLRAWWDRLGKRRRRLGLLAAAGLALGLLWGATLLPHPSGSTPVPPLVPFPGQAVEVHYAGLDATGGPARFTVRLAVTDTSDATMTLLQVAQPYRGVDVTTAQLLPLRLFPGRPQPVWVQMTVRDCSLTPRADVLPFIDVTLSNARAIQTQSEILGTAYARDLRAAILKACPPAAAPSGNSAARSAPAVP</sequence>
<protein>
    <recommendedName>
        <fullName evidence="5">Tat pathway signal sequence domain protein</fullName>
    </recommendedName>
</protein>
<keyword evidence="2" id="KW-0472">Membrane</keyword>
<comment type="caution">
    <text evidence="3">The sequence shown here is derived from an EMBL/GenBank/DDBJ whole genome shotgun (WGS) entry which is preliminary data.</text>
</comment>
<evidence type="ECO:0008006" key="5">
    <source>
        <dbReference type="Google" id="ProtNLM"/>
    </source>
</evidence>
<evidence type="ECO:0000313" key="3">
    <source>
        <dbReference type="EMBL" id="MFC1416912.1"/>
    </source>
</evidence>
<keyword evidence="2" id="KW-0812">Transmembrane</keyword>
<accession>A0ABV6VT80</accession>
<dbReference type="Proteomes" id="UP001592531">
    <property type="component" value="Unassembled WGS sequence"/>
</dbReference>
<gene>
    <name evidence="3" type="ORF">ACEZDE_09670</name>
</gene>
<evidence type="ECO:0000256" key="1">
    <source>
        <dbReference type="SAM" id="MobiDB-lite"/>
    </source>
</evidence>